<keyword evidence="2" id="KW-1185">Reference proteome</keyword>
<organism evidence="1 2">
    <name type="scientific">Draconibacterium orientale</name>
    <dbReference type="NCBI Taxonomy" id="1168034"/>
    <lineage>
        <taxon>Bacteria</taxon>
        <taxon>Pseudomonadati</taxon>
        <taxon>Bacteroidota</taxon>
        <taxon>Bacteroidia</taxon>
        <taxon>Marinilabiliales</taxon>
        <taxon>Prolixibacteraceae</taxon>
        <taxon>Draconibacterium</taxon>
    </lineage>
</organism>
<name>A0ABM5QEF0_9BACT</name>
<gene>
    <name evidence="1" type="ORF">FH5T_14665</name>
</gene>
<protein>
    <submittedName>
        <fullName evidence="1">Uncharacterized protein</fullName>
    </submittedName>
</protein>
<proteinExistence type="predicted"/>
<reference evidence="1 2" key="1">
    <citation type="submission" date="2014-03" db="EMBL/GenBank/DDBJ databases">
        <title>Complete genome sequence of a deeply braunched marine Bacteroidia bacterium Draconibacterium orientale type strain FH5T.</title>
        <authorList>
            <person name="Li X."/>
            <person name="Wang X."/>
            <person name="Xie Z."/>
            <person name="Du Z."/>
            <person name="Chen G."/>
        </authorList>
    </citation>
    <scope>NUCLEOTIDE SEQUENCE [LARGE SCALE GENOMIC DNA]</scope>
    <source>
        <strain evidence="1 2">FH5</strain>
    </source>
</reference>
<evidence type="ECO:0000313" key="1">
    <source>
        <dbReference type="EMBL" id="AHW62074.1"/>
    </source>
</evidence>
<sequence length="270" mass="31744">MKNLILFNILLLGLLSACNKDIMEFSDPEYPSRYCILTDAERNDLFNDFQSDLKMNFEVDSFGFLERKDGTHRGNELFSEEINDLESVEEIIRSFVHANQKFYGISDFSQLNAEYVYSEWASYGGTLVQENENDRNRWMIRYENQVFNGIEVYDTKIGMYVSGKGVYQTYGHWYSAIHLPQKEDVSFDEAKQTLIGRKFKYYDWGGGKETVITADTFYTDDNPEMMIIPYRRGNCIEMRLCWKITSKTIWNFYVDVMNGKLVLNEQTVIF</sequence>
<dbReference type="Proteomes" id="UP000023772">
    <property type="component" value="Chromosome"/>
</dbReference>
<dbReference type="EMBL" id="CP007451">
    <property type="protein sequence ID" value="AHW62074.1"/>
    <property type="molecule type" value="Genomic_DNA"/>
</dbReference>
<accession>A0ABM5QEF0</accession>
<dbReference type="PROSITE" id="PS51257">
    <property type="entry name" value="PROKAR_LIPOPROTEIN"/>
    <property type="match status" value="1"/>
</dbReference>
<evidence type="ECO:0000313" key="2">
    <source>
        <dbReference type="Proteomes" id="UP000023772"/>
    </source>
</evidence>